<feature type="domain" description="HTH luxR-type" evidence="3">
    <location>
        <begin position="874"/>
        <end position="939"/>
    </location>
</feature>
<dbReference type="Pfam" id="PF13191">
    <property type="entry name" value="AAA_16"/>
    <property type="match status" value="1"/>
</dbReference>
<dbReference type="InterPro" id="IPR036388">
    <property type="entry name" value="WH-like_DNA-bd_sf"/>
</dbReference>
<name>A0ABT0X065_9ACTN</name>
<evidence type="ECO:0000313" key="4">
    <source>
        <dbReference type="EMBL" id="MCM2575949.1"/>
    </source>
</evidence>
<gene>
    <name evidence="4" type="ORF">M1E25_01025</name>
</gene>
<evidence type="ECO:0000259" key="3">
    <source>
        <dbReference type="PROSITE" id="PS50043"/>
    </source>
</evidence>
<organism evidence="4 5">
    <name type="scientific">Streptomyces meridianus</name>
    <dbReference type="NCBI Taxonomy" id="2938945"/>
    <lineage>
        <taxon>Bacteria</taxon>
        <taxon>Bacillati</taxon>
        <taxon>Actinomycetota</taxon>
        <taxon>Actinomycetes</taxon>
        <taxon>Kitasatosporales</taxon>
        <taxon>Streptomycetaceae</taxon>
        <taxon>Streptomyces</taxon>
    </lineage>
</organism>
<dbReference type="InterPro" id="IPR027417">
    <property type="entry name" value="P-loop_NTPase"/>
</dbReference>
<dbReference type="EMBL" id="JAMQGM010000001">
    <property type="protein sequence ID" value="MCM2575949.1"/>
    <property type="molecule type" value="Genomic_DNA"/>
</dbReference>
<comment type="caution">
    <text evidence="4">The sequence shown here is derived from an EMBL/GenBank/DDBJ whole genome shotgun (WGS) entry which is preliminary data.</text>
</comment>
<keyword evidence="2" id="KW-0067">ATP-binding</keyword>
<dbReference type="PANTHER" id="PTHR16305">
    <property type="entry name" value="TESTICULAR SOLUBLE ADENYLYL CYCLASE"/>
    <property type="match status" value="1"/>
</dbReference>
<dbReference type="SMART" id="SM00421">
    <property type="entry name" value="HTH_LUXR"/>
    <property type="match status" value="1"/>
</dbReference>
<dbReference type="InterPro" id="IPR000792">
    <property type="entry name" value="Tscrpt_reg_LuxR_C"/>
</dbReference>
<dbReference type="InterPro" id="IPR011990">
    <property type="entry name" value="TPR-like_helical_dom_sf"/>
</dbReference>
<evidence type="ECO:0000256" key="1">
    <source>
        <dbReference type="ARBA" id="ARBA00022741"/>
    </source>
</evidence>
<protein>
    <submittedName>
        <fullName evidence="4">AAA family ATPase</fullName>
    </submittedName>
</protein>
<dbReference type="InterPro" id="IPR041664">
    <property type="entry name" value="AAA_16"/>
</dbReference>
<dbReference type="RefSeq" id="WP_251407875.1">
    <property type="nucleotide sequence ID" value="NZ_JAMQGM010000001.1"/>
</dbReference>
<dbReference type="Proteomes" id="UP001167160">
    <property type="component" value="Unassembled WGS sequence"/>
</dbReference>
<dbReference type="SUPFAM" id="SSF52540">
    <property type="entry name" value="P-loop containing nucleoside triphosphate hydrolases"/>
    <property type="match status" value="1"/>
</dbReference>
<dbReference type="Gene3D" id="3.40.50.300">
    <property type="entry name" value="P-loop containing nucleotide triphosphate hydrolases"/>
    <property type="match status" value="1"/>
</dbReference>
<dbReference type="CDD" id="cd06170">
    <property type="entry name" value="LuxR_C_like"/>
    <property type="match status" value="1"/>
</dbReference>
<keyword evidence="5" id="KW-1185">Reference proteome</keyword>
<dbReference type="PRINTS" id="PR00038">
    <property type="entry name" value="HTHLUXR"/>
</dbReference>
<evidence type="ECO:0000256" key="2">
    <source>
        <dbReference type="ARBA" id="ARBA00022840"/>
    </source>
</evidence>
<dbReference type="Pfam" id="PF00196">
    <property type="entry name" value="GerE"/>
    <property type="match status" value="1"/>
</dbReference>
<keyword evidence="1" id="KW-0547">Nucleotide-binding</keyword>
<dbReference type="SUPFAM" id="SSF46894">
    <property type="entry name" value="C-terminal effector domain of the bipartite response regulators"/>
    <property type="match status" value="1"/>
</dbReference>
<dbReference type="PROSITE" id="PS00622">
    <property type="entry name" value="HTH_LUXR_1"/>
    <property type="match status" value="1"/>
</dbReference>
<reference evidence="4" key="1">
    <citation type="journal article" date="2023" name="Int. J. Syst. Evol. Microbiol.">
        <title>Streptomyces meridianus sp. nov. isolated from brackish water of the Tagus estuary in Alcochete, Portugal.</title>
        <authorList>
            <person name="Santos J.D.N."/>
            <person name="Klimek D."/>
            <person name="Calusinska M."/>
            <person name="Lobo Da Cunha A."/>
            <person name="Catita J."/>
            <person name="Goncalves H."/>
            <person name="Gonzalez I."/>
            <person name="Reyes F."/>
            <person name="Lage O.M."/>
        </authorList>
    </citation>
    <scope>NUCLEOTIDE SEQUENCE</scope>
    <source>
        <strain evidence="4">MTZ3.1</strain>
    </source>
</reference>
<accession>A0ABT0X065</accession>
<dbReference type="SUPFAM" id="SSF48452">
    <property type="entry name" value="TPR-like"/>
    <property type="match status" value="1"/>
</dbReference>
<dbReference type="PANTHER" id="PTHR16305:SF35">
    <property type="entry name" value="TRANSCRIPTIONAL ACTIVATOR DOMAIN"/>
    <property type="match status" value="1"/>
</dbReference>
<dbReference type="PROSITE" id="PS50043">
    <property type="entry name" value="HTH_LUXR_2"/>
    <property type="match status" value="1"/>
</dbReference>
<dbReference type="Gene3D" id="1.25.40.10">
    <property type="entry name" value="Tetratricopeptide repeat domain"/>
    <property type="match status" value="1"/>
</dbReference>
<proteinExistence type="predicted"/>
<dbReference type="InterPro" id="IPR016032">
    <property type="entry name" value="Sig_transdc_resp-reg_C-effctor"/>
</dbReference>
<dbReference type="Gene3D" id="1.10.10.10">
    <property type="entry name" value="Winged helix-like DNA-binding domain superfamily/Winged helix DNA-binding domain"/>
    <property type="match status" value="1"/>
</dbReference>
<sequence length="958" mass="100100">MDSTGPVTAPPAPRLVGRADLLAAAESHLSRDGSIVLTGPSGIGKTSVVDALGAAAAARGELVLRTSGAEADRWLPYAALADLLARIPAAHVAALPGPLRAAVRAVLSGERRDGTGDRALAVRLAWQALLERCAAERPVLLLVDDAQWLDAPSADTLSAAARRFTGSGFRMAAAGRWPDCVTAGDDTGQHHRPVPAVATEIAVPPLGSDDLAELLDEHGIPARVTNKLHADSGGNPLLALALGSDVGPRLPRHGRPAPLPEAARTLIGRRLATLAAEVRETLLIAALAGAPTVELLLRVGQEEAARDIRAAADAGLLVTDGSRIRFTPPTVAALVAEATPAPRRAEVHALLAAFATDSAARLRHRALTSAAPDAELAVALADVAATAHRQGSRAVGAELHLLAADRTPAELDGHRLERLVAAAEVGATAGLPDIVHRAADAVLSVDAGPHYRVRVRMAVIDLAGQGLKDMDEVFAAALNEAETEGDPALLAPLGLRLSWAALIDGRPARSETEADAAAAFARAAGDTATEAMALTVKATAARVMGRTDHRTHLDRALALPQPAVDGWLHMAPRFTAARFAVFDDRLHEARTDLLRMLALVERGSGEEIVQVLRSLSEVSARMGRCRDALDFADRALRISQASAISPGPAWYDAAVAELAGGSVNRAAGYARRGIRASEQEGDAIFLGRHLHTLGQARLRDGDVRGGVEALLRVRELERSQGVSTPLVLRWHADLATGLATLGEPGRAEEVIGEARLAIGDRSRGAAVTAQLDRAEAVVLTSRGQTGAALDRLHEAIGRFEELGQPLELGHCLLVRGGIERRRRRHSAARTAVGEALAVFTRAGARPWVAQADRALALVDGAGCAREAGGEESEHAGPAPLLTAAERQVALLVSQGATNQEVAARMFLSIKTIEASLTRIYRKLGIRSRTRLSSVMRGGAAGVPGGPGNEEICAGANRP</sequence>
<evidence type="ECO:0000313" key="5">
    <source>
        <dbReference type="Proteomes" id="UP001167160"/>
    </source>
</evidence>